<dbReference type="SUPFAM" id="SSF54593">
    <property type="entry name" value="Glyoxalase/Bleomycin resistance protein/Dihydroxybiphenyl dioxygenase"/>
    <property type="match status" value="1"/>
</dbReference>
<dbReference type="RefSeq" id="WP_143917006.1">
    <property type="nucleotide sequence ID" value="NZ_CANMIK010000035.1"/>
</dbReference>
<dbReference type="AlphaFoldDB" id="A0A554VIU8"/>
<dbReference type="InterPro" id="IPR029068">
    <property type="entry name" value="Glyas_Bleomycin-R_OHBP_Dase"/>
</dbReference>
<dbReference type="PANTHER" id="PTHR36113">
    <property type="entry name" value="LYASE, PUTATIVE-RELATED-RELATED"/>
    <property type="match status" value="1"/>
</dbReference>
<sequence length="129" mass="15070">MIKLNKVHHVAIICSNYEESKAFYIDLLGFKIMNEIYRKGRQSYKLELSLNGLYVIELFSFPNPPKRISGPEAVGLRHLAFEVDDFNLTLKVLKRKGVKVEEVRIDNIKNKRFTFIFDPDNLPIELVEK</sequence>
<evidence type="ECO:0000313" key="4">
    <source>
        <dbReference type="Proteomes" id="UP000318833"/>
    </source>
</evidence>
<organism evidence="3 4">
    <name type="scientific">Aquimarina algiphila</name>
    <dbReference type="NCBI Taxonomy" id="2047982"/>
    <lineage>
        <taxon>Bacteria</taxon>
        <taxon>Pseudomonadati</taxon>
        <taxon>Bacteroidota</taxon>
        <taxon>Flavobacteriia</taxon>
        <taxon>Flavobacteriales</taxon>
        <taxon>Flavobacteriaceae</taxon>
        <taxon>Aquimarina</taxon>
    </lineage>
</organism>
<dbReference type="OrthoDB" id="9795618at2"/>
<reference evidence="3 4" key="1">
    <citation type="submission" date="2019-07" db="EMBL/GenBank/DDBJ databases">
        <title>The draft genome sequence of Aquimarina algiphila M91.</title>
        <authorList>
            <person name="Meng X."/>
        </authorList>
    </citation>
    <scope>NUCLEOTIDE SEQUENCE [LARGE SCALE GENOMIC DNA]</scope>
    <source>
        <strain evidence="3 4">M91</strain>
    </source>
</reference>
<proteinExistence type="predicted"/>
<dbReference type="PROSITE" id="PS51819">
    <property type="entry name" value="VOC"/>
    <property type="match status" value="1"/>
</dbReference>
<dbReference type="InterPro" id="IPR004360">
    <property type="entry name" value="Glyas_Fos-R_dOase_dom"/>
</dbReference>
<evidence type="ECO:0000256" key="1">
    <source>
        <dbReference type="ARBA" id="ARBA00022723"/>
    </source>
</evidence>
<feature type="domain" description="VOC" evidence="2">
    <location>
        <begin position="6"/>
        <end position="129"/>
    </location>
</feature>
<dbReference type="Proteomes" id="UP000318833">
    <property type="component" value="Unassembled WGS sequence"/>
</dbReference>
<dbReference type="Gene3D" id="3.10.180.10">
    <property type="entry name" value="2,3-Dihydroxybiphenyl 1,2-Dioxygenase, domain 1"/>
    <property type="match status" value="1"/>
</dbReference>
<dbReference type="NCBIfam" id="NF008551">
    <property type="entry name" value="PRK11478.1"/>
    <property type="match status" value="1"/>
</dbReference>
<dbReference type="EMBL" id="VLNR01000030">
    <property type="protein sequence ID" value="TSE07767.1"/>
    <property type="molecule type" value="Genomic_DNA"/>
</dbReference>
<accession>A0A554VIU8</accession>
<dbReference type="InterPro" id="IPR051332">
    <property type="entry name" value="Fosfomycin_Res_Enzymes"/>
</dbReference>
<dbReference type="InterPro" id="IPR037523">
    <property type="entry name" value="VOC_core"/>
</dbReference>
<dbReference type="PANTHER" id="PTHR36113:SF6">
    <property type="entry name" value="FOSFOMYCIN RESISTANCE PROTEIN FOSX"/>
    <property type="match status" value="1"/>
</dbReference>
<name>A0A554VIU8_9FLAO</name>
<evidence type="ECO:0000313" key="3">
    <source>
        <dbReference type="EMBL" id="TSE07767.1"/>
    </source>
</evidence>
<evidence type="ECO:0000259" key="2">
    <source>
        <dbReference type="PROSITE" id="PS51819"/>
    </source>
</evidence>
<protein>
    <submittedName>
        <fullName evidence="3">VOC family protein</fullName>
    </submittedName>
</protein>
<dbReference type="Pfam" id="PF00903">
    <property type="entry name" value="Glyoxalase"/>
    <property type="match status" value="1"/>
</dbReference>
<dbReference type="InterPro" id="IPR037478">
    <property type="entry name" value="YwkD-like_dom"/>
</dbReference>
<comment type="caution">
    <text evidence="3">The sequence shown here is derived from an EMBL/GenBank/DDBJ whole genome shotgun (WGS) entry which is preliminary data.</text>
</comment>
<dbReference type="GO" id="GO:0046872">
    <property type="term" value="F:metal ion binding"/>
    <property type="evidence" value="ECO:0007669"/>
    <property type="project" value="UniProtKB-KW"/>
</dbReference>
<dbReference type="CDD" id="cd08352">
    <property type="entry name" value="VOC_Bs_YwkD_like"/>
    <property type="match status" value="1"/>
</dbReference>
<gene>
    <name evidence="3" type="ORF">FOF46_14920</name>
</gene>
<keyword evidence="4" id="KW-1185">Reference proteome</keyword>
<keyword evidence="1" id="KW-0479">Metal-binding</keyword>